<feature type="region of interest" description="Disordered" evidence="7">
    <location>
        <begin position="1033"/>
        <end position="1075"/>
    </location>
</feature>
<comment type="subcellular location">
    <subcellularLocation>
        <location evidence="1">Cytoplasm</location>
    </subcellularLocation>
</comment>
<keyword evidence="5" id="KW-0547">Nucleotide-binding</keyword>
<dbReference type="Pfam" id="PF17776">
    <property type="entry name" value="NLRC4_HD2"/>
    <property type="match status" value="1"/>
</dbReference>
<dbReference type="Gene3D" id="3.40.50.300">
    <property type="entry name" value="P-loop containing nucleotide triphosphate hydrolases"/>
    <property type="match status" value="1"/>
</dbReference>
<dbReference type="Pfam" id="PF14484">
    <property type="entry name" value="FISNA"/>
    <property type="match status" value="2"/>
</dbReference>
<feature type="compositionally biased region" description="Basic and acidic residues" evidence="7">
    <location>
        <begin position="163"/>
        <end position="172"/>
    </location>
</feature>
<feature type="region of interest" description="Disordered" evidence="7">
    <location>
        <begin position="1209"/>
        <end position="1231"/>
    </location>
</feature>
<dbReference type="GO" id="GO:0005737">
    <property type="term" value="C:cytoplasm"/>
    <property type="evidence" value="ECO:0007669"/>
    <property type="project" value="UniProtKB-SubCell"/>
</dbReference>
<dbReference type="InterPro" id="IPR041075">
    <property type="entry name" value="NOD1/2_WH"/>
</dbReference>
<gene>
    <name evidence="9" type="ORF">CRENBAI_005784</name>
</gene>
<feature type="domain" description="NACHT" evidence="8">
    <location>
        <begin position="304"/>
        <end position="436"/>
    </location>
</feature>
<dbReference type="InterPro" id="IPR007111">
    <property type="entry name" value="NACHT_NTPase"/>
</dbReference>
<evidence type="ECO:0000313" key="10">
    <source>
        <dbReference type="Proteomes" id="UP001311232"/>
    </source>
</evidence>
<accession>A0AAV9RV73</accession>
<evidence type="ECO:0000259" key="8">
    <source>
        <dbReference type="PROSITE" id="PS50837"/>
    </source>
</evidence>
<dbReference type="InterPro" id="IPR029495">
    <property type="entry name" value="NACHT-assoc"/>
</dbReference>
<evidence type="ECO:0000256" key="1">
    <source>
        <dbReference type="ARBA" id="ARBA00004496"/>
    </source>
</evidence>
<feature type="region of interest" description="Disordered" evidence="7">
    <location>
        <begin position="1129"/>
        <end position="1155"/>
    </location>
</feature>
<evidence type="ECO:0000256" key="5">
    <source>
        <dbReference type="ARBA" id="ARBA00022741"/>
    </source>
</evidence>
<comment type="caution">
    <text evidence="9">The sequence shown here is derived from an EMBL/GenBank/DDBJ whole genome shotgun (WGS) entry which is preliminary data.</text>
</comment>
<dbReference type="Pfam" id="PF13516">
    <property type="entry name" value="LRR_6"/>
    <property type="match status" value="5"/>
</dbReference>
<proteinExistence type="predicted"/>
<keyword evidence="10" id="KW-1185">Reference proteome</keyword>
<keyword evidence="6" id="KW-0067">ATP-binding</keyword>
<organism evidence="9 10">
    <name type="scientific">Crenichthys baileyi</name>
    <name type="common">White River springfish</name>
    <dbReference type="NCBI Taxonomy" id="28760"/>
    <lineage>
        <taxon>Eukaryota</taxon>
        <taxon>Metazoa</taxon>
        <taxon>Chordata</taxon>
        <taxon>Craniata</taxon>
        <taxon>Vertebrata</taxon>
        <taxon>Euteleostomi</taxon>
        <taxon>Actinopterygii</taxon>
        <taxon>Neopterygii</taxon>
        <taxon>Teleostei</taxon>
        <taxon>Neoteleostei</taxon>
        <taxon>Acanthomorphata</taxon>
        <taxon>Ovalentaria</taxon>
        <taxon>Atherinomorphae</taxon>
        <taxon>Cyprinodontiformes</taxon>
        <taxon>Goodeidae</taxon>
        <taxon>Crenichthys</taxon>
    </lineage>
</organism>
<name>A0AAV9RV73_9TELE</name>
<reference evidence="9 10" key="1">
    <citation type="submission" date="2021-06" db="EMBL/GenBank/DDBJ databases">
        <authorList>
            <person name="Palmer J.M."/>
        </authorList>
    </citation>
    <scope>NUCLEOTIDE SEQUENCE [LARGE SCALE GENOMIC DNA]</scope>
    <source>
        <strain evidence="9 10">MEX-2019</strain>
        <tissue evidence="9">Muscle</tissue>
    </source>
</reference>
<dbReference type="Gene3D" id="3.80.10.10">
    <property type="entry name" value="Ribonuclease Inhibitor"/>
    <property type="match status" value="1"/>
</dbReference>
<evidence type="ECO:0000256" key="4">
    <source>
        <dbReference type="ARBA" id="ARBA00022737"/>
    </source>
</evidence>
<feature type="region of interest" description="Disordered" evidence="7">
    <location>
        <begin position="1"/>
        <end position="91"/>
    </location>
</feature>
<dbReference type="EMBL" id="JAHHUM010001293">
    <property type="protein sequence ID" value="KAK5612845.1"/>
    <property type="molecule type" value="Genomic_DNA"/>
</dbReference>
<dbReference type="SMART" id="SM00368">
    <property type="entry name" value="LRR_RI"/>
    <property type="match status" value="8"/>
</dbReference>
<dbReference type="Proteomes" id="UP001311232">
    <property type="component" value="Unassembled WGS sequence"/>
</dbReference>
<keyword evidence="3" id="KW-0433">Leucine-rich repeat</keyword>
<evidence type="ECO:0000256" key="7">
    <source>
        <dbReference type="SAM" id="MobiDB-lite"/>
    </source>
</evidence>
<evidence type="ECO:0000256" key="6">
    <source>
        <dbReference type="ARBA" id="ARBA00022840"/>
    </source>
</evidence>
<feature type="region of interest" description="Disordered" evidence="7">
    <location>
        <begin position="1169"/>
        <end position="1192"/>
    </location>
</feature>
<dbReference type="FunFam" id="3.40.50.300:FF:001524">
    <property type="entry name" value="Si:dkey-126g1.7"/>
    <property type="match status" value="1"/>
</dbReference>
<dbReference type="InterPro" id="IPR032675">
    <property type="entry name" value="LRR_dom_sf"/>
</dbReference>
<feature type="region of interest" description="Disordered" evidence="7">
    <location>
        <begin position="1437"/>
        <end position="1464"/>
    </location>
</feature>
<dbReference type="InterPro" id="IPR041267">
    <property type="entry name" value="NLRP_HD2"/>
</dbReference>
<keyword evidence="2" id="KW-0963">Cytoplasm</keyword>
<dbReference type="SMART" id="SM01288">
    <property type="entry name" value="FISNA"/>
    <property type="match status" value="2"/>
</dbReference>
<sequence>MDQCEDREDRVPPSKTTLCGEHEDQSKVQSSEQLPDSSEPEPSCVSFRSSFSKERGIDLNQRPSALSRNHPEPKPEPGTEPGPSCVSFKSDWSKDNPLVNFKSQNISKPETVQRISEVPKGSAVPQHQTQLDSIFKVLEIKILTYAKNELKKIHQVLCSDYPEHLKSPKEDKDDMDGEDEEKKRSSREAFLKITQHFLRKMKQEELADLLQSKTYGGVHLHHFKSGLKKSFQCVFEGIAKAGSPTLLNQIYTELYITEGGTGEVNNEHEVRQIETASRKPHRPETTIRQEDIFKVPPGTDQPIRTVMTKGVAGIGKTVLTQKFTLDWAEDKAHQNIQFIFPFTFRELNVLKEKKFSLVDLVHHFFTETKEICSFEHFQVLFIFDGLDESRLPLDFHNTKILTDPEKSTSVDVLLTNLIRGNLLPFAHLWITTRPAAANQIPPGYVDMVTEVRGFTDPQKVEYFRKRFRDEELASRIIFHIKTSRSLHIMCYIPVFCWISAMVLEDIVKTRKSRGLPRTLTEVYIHFLVVQTKVKKVKYDGGSETDPHWSPESRKMIESLGKLAFDQLLKGNLIFYESDLTECGIDIRAASVYSGVFTQIFREERGLYQDKVFCFVHLSVQEFLAALHVHLTFINDGVNLMDKNTQAVVKGRDLNVLYQSALGKALQSPNGHLDIFLRFLLGLSLQSNRSLLTESNLDVFELKNYGGSEEVLLNLLPVVNVSISALLGGCDLSGSTCEALSSVLSSPSCSIRELDLSYNDLEDSGVKLLFAGLENLNANLEILRLSLCNLSDECCGNLSSVVSSRSCRLRDLDMSNNNLQDSGVKQLCVGLGSPNCSLETLRLSLCCLSERSCQAICSVLTSQSSHLKDLDLSNNDLGDSGVQLLCEGLGSPCCKLESLRLSGCLISEEGCASLASALSSNPSHLRELDLSYNHPGEAGVKLLSEGLKDPNWSMETLRNTPGVDSQSRGFDGRTGMQNMARRPLGARLYYGCELLEDAQNQGAVEERNRGEYAEVSVLCRSASFTDEGRRCELSSMDQCEDRVPPSRTTLCGEHEDQSKAQSLEHHPDSPGKEPSCVSFKSNFSKDIFTDFNNRKHRPLKRAYQHNPDSPGYEPSCVSFKSNVSKDIFTDFRNQQPPAPKRAYQHNPDSPGYEPSCVSFKSNVSKDIFTDFRNQQPPAPKRAYQHNPDSPGYEPSCVSFKSNVSKDIFTDFRNQQPPAPKRRKLQYRGNQSDVCKYPQPHPRLLYRGNSGMGESPGLPQELLLLLPATQLAWHLILTVDQQNSEVPSGPSAQQHQTQLDSIFMLLEDNIVTFVKNELKKIQKVLSPDYPEGLESQWEDAEVLEGEDEEKRRNNREAFVKITLNFLKKMKHEELAERLQKPSNGVGQSSIKPRLKKKFQCVFEGIAKAGSPTLLNQIYTELYITEGGTGEVNDEHEVRQIETASRKPHRPKKPIRQEDIFKVHRKR</sequence>
<evidence type="ECO:0000313" key="9">
    <source>
        <dbReference type="EMBL" id="KAK5612845.1"/>
    </source>
</evidence>
<keyword evidence="4" id="KW-0677">Repeat</keyword>
<dbReference type="PROSITE" id="PS50837">
    <property type="entry name" value="NACHT"/>
    <property type="match status" value="1"/>
</dbReference>
<evidence type="ECO:0000256" key="2">
    <source>
        <dbReference type="ARBA" id="ARBA00022490"/>
    </source>
</evidence>
<dbReference type="Pfam" id="PF17779">
    <property type="entry name" value="WHD_NOD2"/>
    <property type="match status" value="1"/>
</dbReference>
<feature type="compositionally biased region" description="Basic and acidic residues" evidence="7">
    <location>
        <begin position="1452"/>
        <end position="1464"/>
    </location>
</feature>
<evidence type="ECO:0000256" key="3">
    <source>
        <dbReference type="ARBA" id="ARBA00022614"/>
    </source>
</evidence>
<feature type="region of interest" description="Disordered" evidence="7">
    <location>
        <begin position="163"/>
        <end position="186"/>
    </location>
</feature>
<dbReference type="SUPFAM" id="SSF52047">
    <property type="entry name" value="RNI-like"/>
    <property type="match status" value="1"/>
</dbReference>
<feature type="compositionally biased region" description="Basic and acidic residues" evidence="7">
    <location>
        <begin position="1051"/>
        <end position="1070"/>
    </location>
</feature>
<dbReference type="InterPro" id="IPR051261">
    <property type="entry name" value="NLR"/>
</dbReference>
<dbReference type="GO" id="GO:0005524">
    <property type="term" value="F:ATP binding"/>
    <property type="evidence" value="ECO:0007669"/>
    <property type="project" value="UniProtKB-KW"/>
</dbReference>
<feature type="compositionally biased region" description="Polar residues" evidence="7">
    <location>
        <begin position="27"/>
        <end position="36"/>
    </location>
</feature>
<dbReference type="PANTHER" id="PTHR24106">
    <property type="entry name" value="NACHT, LRR AND CARD DOMAINS-CONTAINING"/>
    <property type="match status" value="1"/>
</dbReference>
<dbReference type="InterPro" id="IPR001611">
    <property type="entry name" value="Leu-rich_rpt"/>
</dbReference>
<dbReference type="InterPro" id="IPR027417">
    <property type="entry name" value="P-loop_NTPase"/>
</dbReference>
<protein>
    <recommendedName>
        <fullName evidence="8">NACHT domain-containing protein</fullName>
    </recommendedName>
</protein>
<dbReference type="Pfam" id="PF05729">
    <property type="entry name" value="NACHT"/>
    <property type="match status" value="1"/>
</dbReference>